<keyword evidence="2" id="KW-0328">Glycosyltransferase</keyword>
<dbReference type="EMBL" id="DYYG01000037">
    <property type="protein sequence ID" value="HJE24568.1"/>
    <property type="molecule type" value="Genomic_DNA"/>
</dbReference>
<comment type="caution">
    <text evidence="7">The sequence shown here is derived from an EMBL/GenBank/DDBJ whole genome shotgun (WGS) entry which is preliminary data.</text>
</comment>
<dbReference type="PANTHER" id="PTHR21461">
    <property type="entry name" value="GLYCOSYLTRANSFERASE FAMILY 92 PROTEIN"/>
    <property type="match status" value="1"/>
</dbReference>
<dbReference type="AlphaFoldDB" id="A0A921E3X4"/>
<evidence type="ECO:0000256" key="2">
    <source>
        <dbReference type="ARBA" id="ARBA00022676"/>
    </source>
</evidence>
<dbReference type="InterPro" id="IPR029044">
    <property type="entry name" value="Nucleotide-diphossugar_trans"/>
</dbReference>
<dbReference type="SUPFAM" id="SSF53448">
    <property type="entry name" value="Nucleotide-diphospho-sugar transferases"/>
    <property type="match status" value="1"/>
</dbReference>
<gene>
    <name evidence="7" type="ORF">K8W01_13000</name>
</gene>
<evidence type="ECO:0000313" key="7">
    <source>
        <dbReference type="EMBL" id="HJE24568.1"/>
    </source>
</evidence>
<comment type="subcellular location">
    <subcellularLocation>
        <location evidence="1">Membrane</location>
        <topology evidence="1">Single-pass membrane protein</topology>
    </subcellularLocation>
</comment>
<reference evidence="7" key="2">
    <citation type="submission" date="2021-09" db="EMBL/GenBank/DDBJ databases">
        <authorList>
            <person name="Gilroy R."/>
        </authorList>
    </citation>
    <scope>NUCLEOTIDE SEQUENCE</scope>
    <source>
        <strain evidence="7">316</strain>
    </source>
</reference>
<dbReference type="GO" id="GO:0016020">
    <property type="term" value="C:membrane"/>
    <property type="evidence" value="ECO:0007669"/>
    <property type="project" value="UniProtKB-SubCell"/>
</dbReference>
<evidence type="ECO:0000313" key="8">
    <source>
        <dbReference type="Proteomes" id="UP000742631"/>
    </source>
</evidence>
<evidence type="ECO:0000256" key="3">
    <source>
        <dbReference type="ARBA" id="ARBA00022679"/>
    </source>
</evidence>
<keyword evidence="6" id="KW-0472">Membrane</keyword>
<organism evidence="7 8">
    <name type="scientific">Methylorubrum populi</name>
    <dbReference type="NCBI Taxonomy" id="223967"/>
    <lineage>
        <taxon>Bacteria</taxon>
        <taxon>Pseudomonadati</taxon>
        <taxon>Pseudomonadota</taxon>
        <taxon>Alphaproteobacteria</taxon>
        <taxon>Hyphomicrobiales</taxon>
        <taxon>Methylobacteriaceae</taxon>
        <taxon>Methylorubrum</taxon>
    </lineage>
</organism>
<dbReference type="GO" id="GO:0005737">
    <property type="term" value="C:cytoplasm"/>
    <property type="evidence" value="ECO:0007669"/>
    <property type="project" value="TreeGrafter"/>
</dbReference>
<keyword evidence="5" id="KW-1133">Transmembrane helix</keyword>
<accession>A0A921E3X4</accession>
<protein>
    <submittedName>
        <fullName evidence="7">Glycosyltransferase family 2 protein</fullName>
    </submittedName>
</protein>
<keyword evidence="3" id="KW-0808">Transferase</keyword>
<keyword evidence="4" id="KW-0812">Transmembrane</keyword>
<evidence type="ECO:0000256" key="6">
    <source>
        <dbReference type="ARBA" id="ARBA00023136"/>
    </source>
</evidence>
<sequence>MPKYKYSLVACARWEADDIVEWIEYHRHIGFEHFYIYSNDDSPDVLFKTLLPYILGDDPIVTFTHWSKIGEQSEMYANFLGRHKTETQWAMFLDIDEFVTLRKHDTIMEFIDTFDATVDCIYFNWLNFGNNHKIHRDKKSILGTLTRRSVHIDPHTKTIFKTKKVTEALAREGAANTGYTYTHFWNDYPFGNFVIRDVLNRSVENYAKDFPDTAYRMIQDQNISNLMIETAHISHFVIKSEDDFIRRAERGGFVAQEIWRQKYISGEYKEMLARFNEIEDNYLSNIWHNMTLNRLAHGSRQVSTSALV</sequence>
<dbReference type="InterPro" id="IPR008166">
    <property type="entry name" value="Glyco_transf_92"/>
</dbReference>
<evidence type="ECO:0000256" key="4">
    <source>
        <dbReference type="ARBA" id="ARBA00022692"/>
    </source>
</evidence>
<dbReference type="Proteomes" id="UP000742631">
    <property type="component" value="Unassembled WGS sequence"/>
</dbReference>
<evidence type="ECO:0000256" key="1">
    <source>
        <dbReference type="ARBA" id="ARBA00004167"/>
    </source>
</evidence>
<dbReference type="PANTHER" id="PTHR21461:SF69">
    <property type="entry name" value="GLYCOSYLTRANSFERASE FAMILY 92 PROTEIN"/>
    <property type="match status" value="1"/>
</dbReference>
<name>A0A921E3X4_9HYPH</name>
<reference evidence="7" key="1">
    <citation type="journal article" date="2021" name="PeerJ">
        <title>Extensive microbial diversity within the chicken gut microbiome revealed by metagenomics and culture.</title>
        <authorList>
            <person name="Gilroy R."/>
            <person name="Ravi A."/>
            <person name="Getino M."/>
            <person name="Pursley I."/>
            <person name="Horton D.L."/>
            <person name="Alikhan N.F."/>
            <person name="Baker D."/>
            <person name="Gharbi K."/>
            <person name="Hall N."/>
            <person name="Watson M."/>
            <person name="Adriaenssens E.M."/>
            <person name="Foster-Nyarko E."/>
            <person name="Jarju S."/>
            <person name="Secka A."/>
            <person name="Antonio M."/>
            <person name="Oren A."/>
            <person name="Chaudhuri R.R."/>
            <person name="La Ragione R."/>
            <person name="Hildebrand F."/>
            <person name="Pallen M.J."/>
        </authorList>
    </citation>
    <scope>NUCLEOTIDE SEQUENCE</scope>
    <source>
        <strain evidence="7">316</strain>
    </source>
</reference>
<evidence type="ECO:0000256" key="5">
    <source>
        <dbReference type="ARBA" id="ARBA00022989"/>
    </source>
</evidence>
<dbReference type="GO" id="GO:0016757">
    <property type="term" value="F:glycosyltransferase activity"/>
    <property type="evidence" value="ECO:0007669"/>
    <property type="project" value="UniProtKB-KW"/>
</dbReference>
<proteinExistence type="predicted"/>
<dbReference type="Pfam" id="PF01697">
    <property type="entry name" value="Glyco_transf_92"/>
    <property type="match status" value="1"/>
</dbReference>